<proteinExistence type="predicted"/>
<accession>A0ABV2DSQ1</accession>
<sequence length="65" mass="7240">MSVWIFAAFESHVNLGGSLRQQLDESDILDDVGKQSLAFAVWCIRPELVESTVIAISRRGQLHQA</sequence>
<name>A0ABV2DSQ1_9HYPH</name>
<evidence type="ECO:0000313" key="2">
    <source>
        <dbReference type="Proteomes" id="UP001548832"/>
    </source>
</evidence>
<evidence type="ECO:0008006" key="3">
    <source>
        <dbReference type="Google" id="ProtNLM"/>
    </source>
</evidence>
<dbReference type="EMBL" id="JBEWSZ010000029">
    <property type="protein sequence ID" value="MET2833106.1"/>
    <property type="molecule type" value="Genomic_DNA"/>
</dbReference>
<gene>
    <name evidence="1" type="ORF">ABVQ20_40195</name>
</gene>
<comment type="caution">
    <text evidence="1">The sequence shown here is derived from an EMBL/GenBank/DDBJ whole genome shotgun (WGS) entry which is preliminary data.</text>
</comment>
<dbReference type="RefSeq" id="WP_354465383.1">
    <property type="nucleotide sequence ID" value="NZ_JBEWSZ010000029.1"/>
</dbReference>
<organism evidence="1 2">
    <name type="scientific">Mesorhizobium shangrilense</name>
    <dbReference type="NCBI Taxonomy" id="460060"/>
    <lineage>
        <taxon>Bacteria</taxon>
        <taxon>Pseudomonadati</taxon>
        <taxon>Pseudomonadota</taxon>
        <taxon>Alphaproteobacteria</taxon>
        <taxon>Hyphomicrobiales</taxon>
        <taxon>Phyllobacteriaceae</taxon>
        <taxon>Mesorhizobium</taxon>
    </lineage>
</organism>
<keyword evidence="2" id="KW-1185">Reference proteome</keyword>
<evidence type="ECO:0000313" key="1">
    <source>
        <dbReference type="EMBL" id="MET2833106.1"/>
    </source>
</evidence>
<protein>
    <recommendedName>
        <fullName evidence="3">Transposase</fullName>
    </recommendedName>
</protein>
<reference evidence="1 2" key="1">
    <citation type="submission" date="2024-06" db="EMBL/GenBank/DDBJ databases">
        <authorList>
            <person name="Kim D.-U."/>
        </authorList>
    </citation>
    <scope>NUCLEOTIDE SEQUENCE [LARGE SCALE GENOMIC DNA]</scope>
    <source>
        <strain evidence="1 2">KACC15460</strain>
    </source>
</reference>
<dbReference type="Proteomes" id="UP001548832">
    <property type="component" value="Unassembled WGS sequence"/>
</dbReference>